<feature type="binding site" evidence="2">
    <location>
        <begin position="36"/>
        <end position="38"/>
    </location>
    <ligand>
        <name>substrate</name>
    </ligand>
</feature>
<feature type="binding site" evidence="2">
    <location>
        <position position="74"/>
    </location>
    <ligand>
        <name>substrate</name>
    </ligand>
</feature>
<keyword evidence="4" id="KW-1185">Reference proteome</keyword>
<dbReference type="HAMAP" id="MF_01678">
    <property type="entry name" value="Salvage_MtnA"/>
    <property type="match status" value="1"/>
</dbReference>
<feature type="binding site" evidence="2">
    <location>
        <position position="174"/>
    </location>
    <ligand>
        <name>substrate</name>
    </ligand>
</feature>
<protein>
    <recommendedName>
        <fullName evidence="2">Putative methylthioribose-1-phosphate isomerase</fullName>
        <shortName evidence="2">M1Pi</shortName>
        <shortName evidence="2">MTR-1-P isomerase</shortName>
        <ecNumber evidence="2">5.3.1.23</ecNumber>
    </recommendedName>
    <alternativeName>
        <fullName evidence="2">MTNA-like protein</fullName>
        <shortName evidence="2">aMTNA</shortName>
    </alternativeName>
    <alternativeName>
        <fullName evidence="2">S-methyl-5-thioribose-1-phosphate isomerase</fullName>
    </alternativeName>
</protein>
<dbReference type="KEGG" id="ccai:NAS2_0177"/>
<feature type="site" description="Transition state stabilizer" evidence="2">
    <location>
        <position position="135"/>
    </location>
</feature>
<dbReference type="InterPro" id="IPR042529">
    <property type="entry name" value="IF_2B-like_C"/>
</dbReference>
<comment type="function">
    <text evidence="2">Catalyzes the interconversion of methylthioribose-1-phosphate (MTR-1-P) into methylthioribulose-1-phosphate (MTRu-1-P).</text>
</comment>
<sequence>MVLRVLDQRALPTRIRWRDVDGAESARDAIKTMVVRGAPLIGVVGAFGLALELSRRDPGPEAARALAERVSSARPTAVNLPRAVSRVLDSYLRGGANEALREAESILEYERESARMIGVHGEQLLMDGDVVLTHCNAGALATVEYGTALAPIRVAIEMGKRIRVIADETRPVLQGARLTAFELVKDGIDTTLISDTMVGYAMSKGLVNKVIVGADRVLMDGHVFNKIGTYQVAILARTHHVPFYVAMPLSTLDPTSSPEDVVIEERDPKEVLYVRGRRIAPRGVKVMNPAFDMTPPEYVSAIITERGIAEPPYRESLTELLGQAQQ</sequence>
<dbReference type="InterPro" id="IPR000649">
    <property type="entry name" value="IF-2B-related"/>
</dbReference>
<dbReference type="Gene3D" id="1.20.120.420">
    <property type="entry name" value="translation initiation factor eif-2b, domain 1"/>
    <property type="match status" value="1"/>
</dbReference>
<evidence type="ECO:0000256" key="2">
    <source>
        <dbReference type="HAMAP-Rule" id="MF_01678"/>
    </source>
</evidence>
<reference evidence="3 4" key="1">
    <citation type="journal article" date="2019" name="ISME J.">
        <title>Isolation and characterization of a thermophilic sulfur- and iron-reducing thaumarchaeote from a terrestrial acidic hot spring.</title>
        <authorList>
            <person name="Kato S."/>
            <person name="Itoh T."/>
            <person name="Yuki M."/>
            <person name="Nagamori M."/>
            <person name="Ohnishi M."/>
            <person name="Uematsu K."/>
            <person name="Suzuki K."/>
            <person name="Takashina T."/>
            <person name="Ohkuma M."/>
        </authorList>
    </citation>
    <scope>NUCLEOTIDE SEQUENCE [LARGE SCALE GENOMIC DNA]</scope>
    <source>
        <strain evidence="3 4">NAS-02</strain>
    </source>
</reference>
<dbReference type="Pfam" id="PF01008">
    <property type="entry name" value="IF-2B"/>
    <property type="match status" value="1"/>
</dbReference>
<dbReference type="EC" id="5.3.1.23" evidence="2"/>
<dbReference type="InterPro" id="IPR005251">
    <property type="entry name" value="IF-M1Pi"/>
</dbReference>
<name>A0A4P2VAR2_9ARCH</name>
<dbReference type="NCBIfam" id="TIGR00524">
    <property type="entry name" value="eIF-2B_rel"/>
    <property type="match status" value="1"/>
</dbReference>
<dbReference type="EMBL" id="AP018732">
    <property type="protein sequence ID" value="BBE41574.1"/>
    <property type="molecule type" value="Genomic_DNA"/>
</dbReference>
<keyword evidence="1 2" id="KW-0413">Isomerase</keyword>
<dbReference type="PANTHER" id="PTHR43475:SF1">
    <property type="entry name" value="METHYLTHIORIBOSE-1-PHOSPHATE ISOMERASE"/>
    <property type="match status" value="1"/>
</dbReference>
<dbReference type="Gene3D" id="3.40.50.10470">
    <property type="entry name" value="Translation initiation factor eif-2b, domain 2"/>
    <property type="match status" value="1"/>
</dbReference>
<accession>A0A4P2VAR2</accession>
<evidence type="ECO:0000256" key="1">
    <source>
        <dbReference type="ARBA" id="ARBA00023235"/>
    </source>
</evidence>
<proteinExistence type="inferred from homology"/>
<dbReference type="AlphaFoldDB" id="A0A4P2VAR2"/>
<keyword evidence="2" id="KW-0486">Methionine biosynthesis</keyword>
<gene>
    <name evidence="3" type="ORF">NAS2_0177</name>
</gene>
<dbReference type="NCBIfam" id="NF004326">
    <property type="entry name" value="PRK05720.1"/>
    <property type="match status" value="1"/>
</dbReference>
<keyword evidence="2" id="KW-0028">Amino-acid biosynthesis</keyword>
<evidence type="ECO:0000313" key="3">
    <source>
        <dbReference type="EMBL" id="BBE41574.1"/>
    </source>
</evidence>
<dbReference type="GO" id="GO:0019509">
    <property type="term" value="P:L-methionine salvage from methylthioadenosine"/>
    <property type="evidence" value="ECO:0007669"/>
    <property type="project" value="UniProtKB-UniRule"/>
</dbReference>
<evidence type="ECO:0000313" key="4">
    <source>
        <dbReference type="Proteomes" id="UP000509448"/>
    </source>
</evidence>
<feature type="active site" description="Proton donor" evidence="2">
    <location>
        <position position="215"/>
    </location>
</feature>
<dbReference type="InterPro" id="IPR027363">
    <property type="entry name" value="M1Pi_N"/>
</dbReference>
<dbReference type="GO" id="GO:0046523">
    <property type="term" value="F:S-methyl-5-thioribose-1-phosphate isomerase activity"/>
    <property type="evidence" value="ECO:0007669"/>
    <property type="project" value="UniProtKB-UniRule"/>
</dbReference>
<organism evidence="3 4">
    <name type="scientific">Conexivisphaera calida</name>
    <dbReference type="NCBI Taxonomy" id="1874277"/>
    <lineage>
        <taxon>Archaea</taxon>
        <taxon>Nitrososphaerota</taxon>
        <taxon>Conexivisphaeria</taxon>
        <taxon>Conexivisphaerales</taxon>
        <taxon>Conexivisphaeraceae</taxon>
        <taxon>Conexivisphaera</taxon>
    </lineage>
</organism>
<dbReference type="SUPFAM" id="SSF100950">
    <property type="entry name" value="NagB/RpiA/CoA transferase-like"/>
    <property type="match status" value="1"/>
</dbReference>
<comment type="catalytic activity">
    <reaction evidence="2">
        <text>5-(methylsulfanyl)-alpha-D-ribose 1-phosphate = 5-(methylsulfanyl)-D-ribulose 1-phosphate</text>
        <dbReference type="Rhea" id="RHEA:19989"/>
        <dbReference type="ChEBI" id="CHEBI:58533"/>
        <dbReference type="ChEBI" id="CHEBI:58548"/>
        <dbReference type="EC" id="5.3.1.23"/>
    </reaction>
</comment>
<feature type="binding site" evidence="2">
    <location>
        <begin position="225"/>
        <end position="226"/>
    </location>
    <ligand>
        <name>substrate</name>
    </ligand>
</feature>
<dbReference type="PANTHER" id="PTHR43475">
    <property type="entry name" value="METHYLTHIORIBOSE-1-PHOSPHATE ISOMERASE"/>
    <property type="match status" value="1"/>
</dbReference>
<dbReference type="InterPro" id="IPR011559">
    <property type="entry name" value="Initiation_fac_2B_a/b/d"/>
</dbReference>
<dbReference type="FunFam" id="3.40.50.10470:FF:000006">
    <property type="entry name" value="Methylthioribose-1-phosphate isomerase"/>
    <property type="match status" value="1"/>
</dbReference>
<comment type="similarity">
    <text evidence="2">Belongs to the EIF-2B alpha/beta/delta subunits family. MtnA subfamily.</text>
</comment>
<dbReference type="Proteomes" id="UP000509448">
    <property type="component" value="Chromosome"/>
</dbReference>
<dbReference type="NCBIfam" id="TIGR00512">
    <property type="entry name" value="salvage_mtnA"/>
    <property type="match status" value="1"/>
</dbReference>
<dbReference type="InterPro" id="IPR037171">
    <property type="entry name" value="NagB/RpiA_transferase-like"/>
</dbReference>